<proteinExistence type="predicted"/>
<name>A0A4U5WGP7_STRLS</name>
<dbReference type="Proteomes" id="UP000305929">
    <property type="component" value="Unassembled WGS sequence"/>
</dbReference>
<protein>
    <submittedName>
        <fullName evidence="1">Uncharacterized protein</fullName>
    </submittedName>
</protein>
<comment type="caution">
    <text evidence="1">The sequence shown here is derived from an EMBL/GenBank/DDBJ whole genome shotgun (WGS) entry which is preliminary data.</text>
</comment>
<evidence type="ECO:0000313" key="1">
    <source>
        <dbReference type="EMBL" id="TKT00542.1"/>
    </source>
</evidence>
<keyword evidence="2" id="KW-1185">Reference proteome</keyword>
<reference evidence="1 2" key="1">
    <citation type="submission" date="2019-04" db="EMBL/GenBank/DDBJ databases">
        <title>Streptomyces lasaliensis sp. nov., an Actinomycete isolated from soil which produces the polyether antibiotic lasalocid.</title>
        <authorList>
            <person name="Erwin G."/>
            <person name="Haber C."/>
        </authorList>
    </citation>
    <scope>NUCLEOTIDE SEQUENCE [LARGE SCALE GENOMIC DNA]</scope>
    <source>
        <strain evidence="1 2">X-537</strain>
    </source>
</reference>
<accession>A0A4U5WGP7</accession>
<organism evidence="1 2">
    <name type="scientific">Streptomyces lasalocidi</name>
    <name type="common">Streptomyces lasaliensis</name>
    <dbReference type="NCBI Taxonomy" id="324833"/>
    <lineage>
        <taxon>Bacteria</taxon>
        <taxon>Bacillati</taxon>
        <taxon>Actinomycetota</taxon>
        <taxon>Actinomycetes</taxon>
        <taxon>Kitasatosporales</taxon>
        <taxon>Streptomycetaceae</taxon>
        <taxon>Streptomyces</taxon>
    </lineage>
</organism>
<gene>
    <name evidence="1" type="ORF">E4U91_10645</name>
</gene>
<dbReference type="EMBL" id="SZNQ01000001">
    <property type="protein sequence ID" value="TKT00542.1"/>
    <property type="molecule type" value="Genomic_DNA"/>
</dbReference>
<dbReference type="AlphaFoldDB" id="A0A4U5WGP7"/>
<dbReference type="RefSeq" id="WP_137306631.1">
    <property type="nucleotide sequence ID" value="NZ_SZNQ01000001.1"/>
</dbReference>
<dbReference type="OrthoDB" id="4259610at2"/>
<sequence length="75" mass="8656">MARKFISGDDRSMEFVASIESFALEHLLDSEMFEFLTEGLSLYRPWAGSPYWTEEDMLQLMKDFVAEFGHGGVVR</sequence>
<evidence type="ECO:0000313" key="2">
    <source>
        <dbReference type="Proteomes" id="UP000305929"/>
    </source>
</evidence>